<evidence type="ECO:0000256" key="3">
    <source>
        <dbReference type="ARBA" id="ARBA00022840"/>
    </source>
</evidence>
<feature type="DNA-binding region" description="H-T-H motif" evidence="5">
    <location>
        <begin position="27"/>
        <end position="46"/>
    </location>
</feature>
<comment type="caution">
    <text evidence="7">The sequence shown here is derived from an EMBL/GenBank/DDBJ whole genome shotgun (WGS) entry which is preliminary data.</text>
</comment>
<dbReference type="InterPro" id="IPR036388">
    <property type="entry name" value="WH-like_DNA-bd_sf"/>
</dbReference>
<keyword evidence="5" id="KW-0805">Transcription regulation</keyword>
<dbReference type="PANTHER" id="PTHR12835:SF5">
    <property type="entry name" value="BIOTIN--PROTEIN LIGASE"/>
    <property type="match status" value="1"/>
</dbReference>
<keyword evidence="3 5" id="KW-0067">ATP-binding</keyword>
<protein>
    <recommendedName>
        <fullName evidence="5">Bifunctional ligase/repressor BirA</fullName>
    </recommendedName>
    <alternativeName>
        <fullName evidence="5">Biotin--[acetyl-CoA-carboxylase] ligase</fullName>
        <ecNumber evidence="5">6.3.4.15</ecNumber>
    </alternativeName>
    <alternativeName>
        <fullName evidence="5">Biotin--protein ligase</fullName>
    </alternativeName>
    <alternativeName>
        <fullName evidence="5">Biotin-[acetyl-CoA carboxylase] synthetase</fullName>
    </alternativeName>
</protein>
<evidence type="ECO:0000313" key="8">
    <source>
        <dbReference type="Proteomes" id="UP000823201"/>
    </source>
</evidence>
<keyword evidence="8" id="KW-1185">Reference proteome</keyword>
<comment type="caution">
    <text evidence="5">Lacks conserved residue(s) required for the propagation of feature annotation.</text>
</comment>
<evidence type="ECO:0000256" key="2">
    <source>
        <dbReference type="ARBA" id="ARBA00022741"/>
    </source>
</evidence>
<dbReference type="InterPro" id="IPR004408">
    <property type="entry name" value="Biotin_CoA_COase_ligase"/>
</dbReference>
<dbReference type="PROSITE" id="PS51733">
    <property type="entry name" value="BPL_LPL_CATALYTIC"/>
    <property type="match status" value="1"/>
</dbReference>
<dbReference type="RefSeq" id="WP_205006415.1">
    <property type="nucleotide sequence ID" value="NZ_CBCRXA010000010.1"/>
</dbReference>
<evidence type="ECO:0000313" key="7">
    <source>
        <dbReference type="EMBL" id="MBM7657998.1"/>
    </source>
</evidence>
<comment type="similarity">
    <text evidence="5">Belongs to the biotin--protein ligase family.</text>
</comment>
<dbReference type="SUPFAM" id="SSF46785">
    <property type="entry name" value="Winged helix' DNA-binding domain"/>
    <property type="match status" value="1"/>
</dbReference>
<dbReference type="CDD" id="cd16442">
    <property type="entry name" value="BPL"/>
    <property type="match status" value="1"/>
</dbReference>
<proteinExistence type="inferred from homology"/>
<feature type="binding site" evidence="5">
    <location>
        <position position="193"/>
    </location>
    <ligand>
        <name>biotin</name>
        <dbReference type="ChEBI" id="CHEBI:57586"/>
    </ligand>
</feature>
<keyword evidence="5" id="KW-0238">DNA-binding</keyword>
<dbReference type="SUPFAM" id="SSF55681">
    <property type="entry name" value="Class II aaRS and biotin synthetases"/>
    <property type="match status" value="1"/>
</dbReference>
<evidence type="ECO:0000259" key="6">
    <source>
        <dbReference type="PROSITE" id="PS51733"/>
    </source>
</evidence>
<accession>A0ABS2Q883</accession>
<keyword evidence="5" id="KW-0804">Transcription</keyword>
<gene>
    <name evidence="5" type="primary">birA</name>
    <name evidence="7" type="ORF">JOC27_001449</name>
</gene>
<dbReference type="SUPFAM" id="SSF50037">
    <property type="entry name" value="C-terminal domain of transcriptional repressors"/>
    <property type="match status" value="1"/>
</dbReference>
<keyword evidence="4 5" id="KW-0092">Biotin</keyword>
<evidence type="ECO:0000256" key="4">
    <source>
        <dbReference type="ARBA" id="ARBA00023267"/>
    </source>
</evidence>
<dbReference type="InterPro" id="IPR045864">
    <property type="entry name" value="aa-tRNA-synth_II/BPL/LPL"/>
</dbReference>
<dbReference type="NCBIfam" id="TIGR00121">
    <property type="entry name" value="birA_ligase"/>
    <property type="match status" value="1"/>
</dbReference>
<organism evidence="7 8">
    <name type="scientific">Sporolactobacillus spathodeae</name>
    <dbReference type="NCBI Taxonomy" id="1465502"/>
    <lineage>
        <taxon>Bacteria</taxon>
        <taxon>Bacillati</taxon>
        <taxon>Bacillota</taxon>
        <taxon>Bacilli</taxon>
        <taxon>Bacillales</taxon>
        <taxon>Sporolactobacillaceae</taxon>
        <taxon>Sporolactobacillus</taxon>
    </lineage>
</organism>
<comment type="catalytic activity">
    <reaction evidence="5">
        <text>biotin + L-lysyl-[protein] + ATP = N(6)-biotinyl-L-lysyl-[protein] + AMP + diphosphate + H(+)</text>
        <dbReference type="Rhea" id="RHEA:11756"/>
        <dbReference type="Rhea" id="RHEA-COMP:9752"/>
        <dbReference type="Rhea" id="RHEA-COMP:10505"/>
        <dbReference type="ChEBI" id="CHEBI:15378"/>
        <dbReference type="ChEBI" id="CHEBI:29969"/>
        <dbReference type="ChEBI" id="CHEBI:30616"/>
        <dbReference type="ChEBI" id="CHEBI:33019"/>
        <dbReference type="ChEBI" id="CHEBI:57586"/>
        <dbReference type="ChEBI" id="CHEBI:83144"/>
        <dbReference type="ChEBI" id="CHEBI:456215"/>
        <dbReference type="EC" id="6.3.4.15"/>
    </reaction>
</comment>
<sequence length="331" mass="36574">MVQRVAKGTKNAILRLLYENRSHYLSGEKISQLLDCSRTAVWKHIRELTAEGYIIEALQKSGYRLISAPDGVNEAAILTGLETKQLGHTIIFSERMDSTQKKALELADDGAEEGTLVVTNEQVAGRGRLGHHWQSTRGTNISMSLILRPRLPIEKTPQLTLLTAVAVADAIEEVSGLYCRIKWPNDILYENAKLVGILTELQAESSFVKAVIIGIGINGNTSPESFSGELAGKASSLRAITGDHYDLSHLIQVFLKRFETLYDRYLDKGFLAIKPLWVRRAASLGKKIKVRQPGGHVLSGKAIGINDDGVLLLEKEQGEITRVYSADIEWN</sequence>
<dbReference type="Gene3D" id="2.30.30.100">
    <property type="match status" value="1"/>
</dbReference>
<dbReference type="InterPro" id="IPR036390">
    <property type="entry name" value="WH_DNA-bd_sf"/>
</dbReference>
<feature type="binding site" evidence="5">
    <location>
        <begin position="126"/>
        <end position="128"/>
    </location>
    <ligand>
        <name>biotin</name>
        <dbReference type="ChEBI" id="CHEBI:57586"/>
    </ligand>
</feature>
<dbReference type="InterPro" id="IPR013196">
    <property type="entry name" value="HTH_11"/>
</dbReference>
<dbReference type="InterPro" id="IPR004143">
    <property type="entry name" value="BPL_LPL_catalytic"/>
</dbReference>
<dbReference type="EMBL" id="JAFBEV010000010">
    <property type="protein sequence ID" value="MBM7657998.1"/>
    <property type="molecule type" value="Genomic_DNA"/>
</dbReference>
<feature type="domain" description="BPL/LPL catalytic" evidence="6">
    <location>
        <begin position="75"/>
        <end position="266"/>
    </location>
</feature>
<keyword evidence="5" id="KW-0678">Repressor</keyword>
<dbReference type="HAMAP" id="MF_00978">
    <property type="entry name" value="Bifunct_BirA"/>
    <property type="match status" value="1"/>
</dbReference>
<dbReference type="Gene3D" id="1.10.10.10">
    <property type="entry name" value="Winged helix-like DNA-binding domain superfamily/Winged helix DNA-binding domain"/>
    <property type="match status" value="1"/>
</dbReference>
<evidence type="ECO:0000256" key="1">
    <source>
        <dbReference type="ARBA" id="ARBA00022598"/>
    </source>
</evidence>
<comment type="function">
    <text evidence="5">Acts both as a biotin--[acetyl-CoA-carboxylase] ligase and a repressor.</text>
</comment>
<dbReference type="Pfam" id="PF03099">
    <property type="entry name" value="BPL_LplA_LipB"/>
    <property type="match status" value="1"/>
</dbReference>
<dbReference type="Pfam" id="PF08279">
    <property type="entry name" value="HTH_11"/>
    <property type="match status" value="1"/>
</dbReference>
<dbReference type="Proteomes" id="UP000823201">
    <property type="component" value="Unassembled WGS sequence"/>
</dbReference>
<dbReference type="EC" id="6.3.4.15" evidence="5"/>
<name>A0ABS2Q883_9BACL</name>
<feature type="binding site" evidence="5">
    <location>
        <position position="122"/>
    </location>
    <ligand>
        <name>biotin</name>
        <dbReference type="ChEBI" id="CHEBI:57586"/>
    </ligand>
</feature>
<dbReference type="GO" id="GO:0004077">
    <property type="term" value="F:biotin--[biotin carboxyl-carrier protein] ligase activity"/>
    <property type="evidence" value="ECO:0007669"/>
    <property type="project" value="UniProtKB-EC"/>
</dbReference>
<keyword evidence="1 5" id="KW-0436">Ligase</keyword>
<dbReference type="Pfam" id="PF02237">
    <property type="entry name" value="BPL_C"/>
    <property type="match status" value="1"/>
</dbReference>
<dbReference type="PANTHER" id="PTHR12835">
    <property type="entry name" value="BIOTIN PROTEIN LIGASE"/>
    <property type="match status" value="1"/>
</dbReference>
<dbReference type="InterPro" id="IPR008988">
    <property type="entry name" value="Transcriptional_repressor_C"/>
</dbReference>
<dbReference type="InterPro" id="IPR003142">
    <property type="entry name" value="BPL_C"/>
</dbReference>
<evidence type="ECO:0000256" key="5">
    <source>
        <dbReference type="HAMAP-Rule" id="MF_00978"/>
    </source>
</evidence>
<keyword evidence="2 5" id="KW-0547">Nucleotide-binding</keyword>
<dbReference type="Gene3D" id="3.30.930.10">
    <property type="entry name" value="Bira Bifunctional Protein, Domain 2"/>
    <property type="match status" value="1"/>
</dbReference>
<dbReference type="InterPro" id="IPR030855">
    <property type="entry name" value="Bifunct_BirA"/>
</dbReference>
<reference evidence="7 8" key="1">
    <citation type="submission" date="2021-01" db="EMBL/GenBank/DDBJ databases">
        <title>Genomic Encyclopedia of Type Strains, Phase IV (KMG-IV): sequencing the most valuable type-strain genomes for metagenomic binning, comparative biology and taxonomic classification.</title>
        <authorList>
            <person name="Goeker M."/>
        </authorList>
    </citation>
    <scope>NUCLEOTIDE SEQUENCE [LARGE SCALE GENOMIC DNA]</scope>
    <source>
        <strain evidence="7 8">DSM 100968</strain>
    </source>
</reference>